<feature type="transmembrane region" description="Helical" evidence="6">
    <location>
        <begin position="134"/>
        <end position="157"/>
    </location>
</feature>
<name>A0ABV6CWR3_9SPHN</name>
<dbReference type="RefSeq" id="WP_379487898.1">
    <property type="nucleotide sequence ID" value="NZ_JBHLWK010000015.1"/>
</dbReference>
<dbReference type="Pfam" id="PF01943">
    <property type="entry name" value="Polysacc_synt"/>
    <property type="match status" value="1"/>
</dbReference>
<keyword evidence="2" id="KW-1003">Cell membrane</keyword>
<gene>
    <name evidence="7" type="ORF">ACFFJC_12915</name>
</gene>
<feature type="transmembrane region" description="Helical" evidence="6">
    <location>
        <begin position="319"/>
        <end position="344"/>
    </location>
</feature>
<feature type="transmembrane region" description="Helical" evidence="6">
    <location>
        <begin position="98"/>
        <end position="122"/>
    </location>
</feature>
<keyword evidence="5 6" id="KW-0472">Membrane</keyword>
<feature type="transmembrane region" description="Helical" evidence="6">
    <location>
        <begin position="191"/>
        <end position="209"/>
    </location>
</feature>
<feature type="transmembrane region" description="Helical" evidence="6">
    <location>
        <begin position="409"/>
        <end position="430"/>
    </location>
</feature>
<comment type="subcellular location">
    <subcellularLocation>
        <location evidence="1">Cell membrane</location>
        <topology evidence="1">Multi-pass membrane protein</topology>
    </subcellularLocation>
</comment>
<dbReference type="PANTHER" id="PTHR30250">
    <property type="entry name" value="PST FAMILY PREDICTED COLANIC ACID TRANSPORTER"/>
    <property type="match status" value="1"/>
</dbReference>
<comment type="caution">
    <text evidence="7">The sequence shown here is derived from an EMBL/GenBank/DDBJ whole genome shotgun (WGS) entry which is preliminary data.</text>
</comment>
<dbReference type="InterPro" id="IPR002797">
    <property type="entry name" value="Polysacc_synth"/>
</dbReference>
<organism evidence="7 8">
    <name type="scientific">Novosphingobium soli</name>
    <dbReference type="NCBI Taxonomy" id="574956"/>
    <lineage>
        <taxon>Bacteria</taxon>
        <taxon>Pseudomonadati</taxon>
        <taxon>Pseudomonadota</taxon>
        <taxon>Alphaproteobacteria</taxon>
        <taxon>Sphingomonadales</taxon>
        <taxon>Sphingomonadaceae</taxon>
        <taxon>Novosphingobium</taxon>
    </lineage>
</organism>
<evidence type="ECO:0000256" key="4">
    <source>
        <dbReference type="ARBA" id="ARBA00022989"/>
    </source>
</evidence>
<evidence type="ECO:0000256" key="2">
    <source>
        <dbReference type="ARBA" id="ARBA00022475"/>
    </source>
</evidence>
<accession>A0ABV6CWR3</accession>
<sequence>MSAQRYRRESATPLGRILQNTAWLLGGKGFGAICGLAYLAILTRTLGLKDFGHFSLIFGTAQALTSLAGFQTWRVVVRYGSEHVHARDWGKFGRLSMLCGMIDAAGAVFGCLLAALLIFGFAHVLDLNPDYVDVAFWYCFGSLWALVSAPTGVVRALDRFDMAVYVEAIVPSGRLAAALLIWATGPSVGRFLAAWAAVDILEAILYWIMARRLAPEAVRLSNLGRWRQALQENPGVARFFLITYGGSTIDAAMKNGPLLVVGGWVSTRAAGLYRLASQLSQALSKLSTLLTRSVYAEVARVRVASKAAEFRKLAVQTSLIAGLAGVIVVLIAVFAGETLLALIGGDDFESGAAILVPLSLAASFDLASVAFEPVLHATGRAQQSLVARLIALVALGVALWQFIPMGPSGAAWAVALAGAVSYLAMGVMAWRTLQQVERGRIAVGIADPVTDEPASTAD</sequence>
<evidence type="ECO:0000256" key="3">
    <source>
        <dbReference type="ARBA" id="ARBA00022692"/>
    </source>
</evidence>
<dbReference type="Proteomes" id="UP001589798">
    <property type="component" value="Unassembled WGS sequence"/>
</dbReference>
<evidence type="ECO:0000256" key="6">
    <source>
        <dbReference type="SAM" id="Phobius"/>
    </source>
</evidence>
<dbReference type="PANTHER" id="PTHR30250:SF31">
    <property type="entry name" value="INNER MEMBRANE PROTEIN YGHQ"/>
    <property type="match status" value="1"/>
</dbReference>
<evidence type="ECO:0000256" key="5">
    <source>
        <dbReference type="ARBA" id="ARBA00023136"/>
    </source>
</evidence>
<feature type="transmembrane region" description="Helical" evidence="6">
    <location>
        <begin position="350"/>
        <end position="373"/>
    </location>
</feature>
<proteinExistence type="predicted"/>
<dbReference type="InterPro" id="IPR050833">
    <property type="entry name" value="Poly_Biosynth_Transport"/>
</dbReference>
<evidence type="ECO:0000313" key="7">
    <source>
        <dbReference type="EMBL" id="MFC0205167.1"/>
    </source>
</evidence>
<keyword evidence="8" id="KW-1185">Reference proteome</keyword>
<dbReference type="EMBL" id="JBHLWK010000015">
    <property type="protein sequence ID" value="MFC0205167.1"/>
    <property type="molecule type" value="Genomic_DNA"/>
</dbReference>
<feature type="transmembrane region" description="Helical" evidence="6">
    <location>
        <begin position="164"/>
        <end position="185"/>
    </location>
</feature>
<feature type="transmembrane region" description="Helical" evidence="6">
    <location>
        <begin position="53"/>
        <end position="77"/>
    </location>
</feature>
<keyword evidence="3 6" id="KW-0812">Transmembrane</keyword>
<evidence type="ECO:0000313" key="8">
    <source>
        <dbReference type="Proteomes" id="UP001589798"/>
    </source>
</evidence>
<reference evidence="7 8" key="1">
    <citation type="submission" date="2024-09" db="EMBL/GenBank/DDBJ databases">
        <authorList>
            <person name="Sun Q."/>
            <person name="Mori K."/>
        </authorList>
    </citation>
    <scope>NUCLEOTIDE SEQUENCE [LARGE SCALE GENOMIC DNA]</scope>
    <source>
        <strain evidence="7 8">CCM 7706</strain>
    </source>
</reference>
<feature type="transmembrane region" description="Helical" evidence="6">
    <location>
        <begin position="21"/>
        <end position="41"/>
    </location>
</feature>
<feature type="transmembrane region" description="Helical" evidence="6">
    <location>
        <begin position="385"/>
        <end position="403"/>
    </location>
</feature>
<keyword evidence="4 6" id="KW-1133">Transmembrane helix</keyword>
<protein>
    <submittedName>
        <fullName evidence="7">Lipopolysaccharide biosynthesis protein</fullName>
    </submittedName>
</protein>
<evidence type="ECO:0000256" key="1">
    <source>
        <dbReference type="ARBA" id="ARBA00004651"/>
    </source>
</evidence>